<reference evidence="3" key="1">
    <citation type="journal article" date="2019" name="Genome Announc.">
        <title>Draft Genome Sequence of Pseudoalteromonas piscicida Strain 36Y ROTHPW, an Hypersaline Seawater Isolate from the South Coast of Sonora, Mexico.</title>
        <authorList>
            <person name="Sanchez-Diaz R."/>
            <person name="Molina-Garza Z.J."/>
            <person name="Cruz-Suarez L.E."/>
            <person name="Selvin J."/>
            <person name="Kiran G.S."/>
            <person name="Ibarra-Gamez J.C."/>
            <person name="Gomez-Gil B."/>
            <person name="Galaviz-Silva L."/>
        </authorList>
    </citation>
    <scope>NUCLEOTIDE SEQUENCE [LARGE SCALE GENOMIC DNA]</scope>
    <source>
        <strain evidence="3">36Y_RITHPW</strain>
    </source>
</reference>
<organism evidence="2 3">
    <name type="scientific">Pseudoalteromonas piscicida</name>
    <dbReference type="NCBI Taxonomy" id="43662"/>
    <lineage>
        <taxon>Bacteria</taxon>
        <taxon>Pseudomonadati</taxon>
        <taxon>Pseudomonadota</taxon>
        <taxon>Gammaproteobacteria</taxon>
        <taxon>Alteromonadales</taxon>
        <taxon>Pseudoalteromonadaceae</taxon>
        <taxon>Pseudoalteromonas</taxon>
    </lineage>
</organism>
<dbReference type="Pfam" id="PF20346">
    <property type="entry name" value="DUF6641"/>
    <property type="match status" value="1"/>
</dbReference>
<evidence type="ECO:0000313" key="3">
    <source>
        <dbReference type="Proteomes" id="UP000228621"/>
    </source>
</evidence>
<dbReference type="OrthoDB" id="6167888at2"/>
<dbReference type="AlphaFoldDB" id="A0A2A5JMK7"/>
<protein>
    <submittedName>
        <fullName evidence="2">Uncharacterized protein</fullName>
    </submittedName>
</protein>
<evidence type="ECO:0000256" key="1">
    <source>
        <dbReference type="SAM" id="MobiDB-lite"/>
    </source>
</evidence>
<dbReference type="RefSeq" id="WP_099643154.1">
    <property type="nucleotide sequence ID" value="NZ_NKHF01000077.1"/>
</dbReference>
<feature type="compositionally biased region" description="Basic and acidic residues" evidence="1">
    <location>
        <begin position="13"/>
        <end position="23"/>
    </location>
</feature>
<gene>
    <name evidence="2" type="ORF">CEX98_16615</name>
</gene>
<evidence type="ECO:0000313" key="2">
    <source>
        <dbReference type="EMBL" id="PCK30597.1"/>
    </source>
</evidence>
<proteinExistence type="predicted"/>
<keyword evidence="3" id="KW-1185">Reference proteome</keyword>
<sequence>MTKSILSTLKAVSRPEKSTTPEAKRREKLINRLQIQLEMATAMVNGESYTCYKEKWQKNEETGQQEKVKVAKKVSPWFYAKGGKYYLEVRYANKPLELSKGNHAIEVGDKEHLPTIIQTVINATANGELDKAIEIVTSSLPINKS</sequence>
<comment type="caution">
    <text evidence="2">The sequence shown here is derived from an EMBL/GenBank/DDBJ whole genome shotgun (WGS) entry which is preliminary data.</text>
</comment>
<feature type="region of interest" description="Disordered" evidence="1">
    <location>
        <begin position="1"/>
        <end position="23"/>
    </location>
</feature>
<dbReference type="EMBL" id="NKHF01000077">
    <property type="protein sequence ID" value="PCK30597.1"/>
    <property type="molecule type" value="Genomic_DNA"/>
</dbReference>
<name>A0A2A5JMK7_PSEO7</name>
<accession>A0A2A5JMK7</accession>
<dbReference type="InterPro" id="IPR046581">
    <property type="entry name" value="DUF6641"/>
</dbReference>
<dbReference type="Proteomes" id="UP000228621">
    <property type="component" value="Unassembled WGS sequence"/>
</dbReference>